<dbReference type="InterPro" id="IPR000415">
    <property type="entry name" value="Nitroreductase-like"/>
</dbReference>
<dbReference type="Gene3D" id="3.40.109.10">
    <property type="entry name" value="NADH Oxidase"/>
    <property type="match status" value="1"/>
</dbReference>
<dbReference type="RefSeq" id="WP_129385253.1">
    <property type="nucleotide sequence ID" value="NZ_CP035494.1"/>
</dbReference>
<evidence type="ECO:0000256" key="3">
    <source>
        <dbReference type="ARBA" id="ARBA00022643"/>
    </source>
</evidence>
<evidence type="ECO:0000259" key="10">
    <source>
        <dbReference type="Pfam" id="PF00881"/>
    </source>
</evidence>
<evidence type="ECO:0000256" key="6">
    <source>
        <dbReference type="ARBA" id="ARBA00023027"/>
    </source>
</evidence>
<feature type="binding site" evidence="8">
    <location>
        <position position="39"/>
    </location>
    <ligand>
        <name>FMN</name>
        <dbReference type="ChEBI" id="CHEBI:58210"/>
        <note>ligand shared between dimeric partners</note>
    </ligand>
</feature>
<accession>A0A4P6ELP9</accession>
<evidence type="ECO:0000256" key="4">
    <source>
        <dbReference type="ARBA" id="ARBA00022857"/>
    </source>
</evidence>
<keyword evidence="12" id="KW-1185">Reference proteome</keyword>
<dbReference type="PIRSF" id="PIRSF000232">
    <property type="entry name" value="YdjA"/>
    <property type="match status" value="1"/>
</dbReference>
<evidence type="ECO:0000256" key="2">
    <source>
        <dbReference type="ARBA" id="ARBA00022630"/>
    </source>
</evidence>
<dbReference type="PANTHER" id="PTHR43821">
    <property type="entry name" value="NAD(P)H NITROREDUCTASE YDJA-RELATED"/>
    <property type="match status" value="1"/>
</dbReference>
<evidence type="ECO:0000256" key="7">
    <source>
        <dbReference type="PIRNR" id="PIRNR000232"/>
    </source>
</evidence>
<gene>
    <name evidence="11" type="ORF">ET475_01165</name>
</gene>
<keyword evidence="3 7" id="KW-0288">FMN</keyword>
<keyword evidence="2 7" id="KW-0285">Flavoprotein</keyword>
<protein>
    <recommendedName>
        <fullName evidence="7">Putative NAD(P)H nitroreductase</fullName>
        <ecNumber evidence="7">1.-.-.-</ecNumber>
    </recommendedName>
</protein>
<dbReference type="InterPro" id="IPR029479">
    <property type="entry name" value="Nitroreductase"/>
</dbReference>
<comment type="similarity">
    <text evidence="1 7">Belongs to the nitroreductase family.</text>
</comment>
<feature type="binding site" description="in other chain" evidence="8">
    <location>
        <begin position="123"/>
        <end position="125"/>
    </location>
    <ligand>
        <name>FMN</name>
        <dbReference type="ChEBI" id="CHEBI:58210"/>
        <note>ligand shared between dimeric partners</note>
    </ligand>
</feature>
<evidence type="ECO:0000313" key="11">
    <source>
        <dbReference type="EMBL" id="QAY58748.1"/>
    </source>
</evidence>
<evidence type="ECO:0000256" key="8">
    <source>
        <dbReference type="PIRSR" id="PIRSR000232-1"/>
    </source>
</evidence>
<dbReference type="KEGG" id="mprt:ET475_01165"/>
<dbReference type="EC" id="1.-.-.-" evidence="7"/>
<sequence length="180" mass="19747">MSAIDAVHARRSWSKVTDAAPSHDELAELVAAAGRVADHSSLRPWRLIELRDGDRETLGRAIAKANGDKEMSSKPLRAPLLIAIVVSYRPSGKVPRWEQAATAAGVAHTLSLLLDEAGWGVIWRTGHYTRDEAVAKVHGLRDNEKLLGWLYVGGKPAGKDKGHHKKLDPERFLSSMPQPR</sequence>
<dbReference type="AlphaFoldDB" id="A0A4P6ELP9"/>
<feature type="binding site" description="in other chain" evidence="8">
    <location>
        <begin position="10"/>
        <end position="12"/>
    </location>
    <ligand>
        <name>FMN</name>
        <dbReference type="ChEBI" id="CHEBI:58210"/>
        <note>ligand shared between dimeric partners</note>
    </ligand>
</feature>
<dbReference type="GO" id="GO:0016491">
    <property type="term" value="F:oxidoreductase activity"/>
    <property type="evidence" value="ECO:0007669"/>
    <property type="project" value="UniProtKB-UniRule"/>
</dbReference>
<dbReference type="EMBL" id="CP035494">
    <property type="protein sequence ID" value="QAY58748.1"/>
    <property type="molecule type" value="Genomic_DNA"/>
</dbReference>
<organism evidence="11 12">
    <name type="scientific">Microbacterium protaetiae</name>
    <dbReference type="NCBI Taxonomy" id="2509458"/>
    <lineage>
        <taxon>Bacteria</taxon>
        <taxon>Bacillati</taxon>
        <taxon>Actinomycetota</taxon>
        <taxon>Actinomycetes</taxon>
        <taxon>Micrococcales</taxon>
        <taxon>Microbacteriaceae</taxon>
        <taxon>Microbacterium</taxon>
    </lineage>
</organism>
<feature type="region of interest" description="Disordered" evidence="9">
    <location>
        <begin position="156"/>
        <end position="180"/>
    </location>
</feature>
<evidence type="ECO:0000256" key="1">
    <source>
        <dbReference type="ARBA" id="ARBA00007118"/>
    </source>
</evidence>
<proteinExistence type="inferred from homology"/>
<evidence type="ECO:0000313" key="12">
    <source>
        <dbReference type="Proteomes" id="UP000293995"/>
    </source>
</evidence>
<keyword evidence="4 7" id="KW-0521">NADP</keyword>
<reference evidence="11 12" key="1">
    <citation type="submission" date="2019-01" db="EMBL/GenBank/DDBJ databases">
        <title>Genome sequencing of strain DFW100M-13.</title>
        <authorList>
            <person name="Heo J."/>
            <person name="Kim S.-J."/>
            <person name="Kim J.-S."/>
            <person name="Hong S.-B."/>
            <person name="Kwon S.-W."/>
        </authorList>
    </citation>
    <scope>NUCLEOTIDE SEQUENCE [LARGE SCALE GENOMIC DNA]</scope>
    <source>
        <strain evidence="11 12">DFW100M-13</strain>
    </source>
</reference>
<evidence type="ECO:0000256" key="5">
    <source>
        <dbReference type="ARBA" id="ARBA00023002"/>
    </source>
</evidence>
<feature type="domain" description="Nitroreductase" evidence="10">
    <location>
        <begin position="9"/>
        <end position="153"/>
    </location>
</feature>
<dbReference type="SUPFAM" id="SSF55469">
    <property type="entry name" value="FMN-dependent nitroreductase-like"/>
    <property type="match status" value="1"/>
</dbReference>
<dbReference type="InterPro" id="IPR052530">
    <property type="entry name" value="NAD(P)H_nitroreductase"/>
</dbReference>
<comment type="cofactor">
    <cofactor evidence="8">
        <name>FMN</name>
        <dbReference type="ChEBI" id="CHEBI:58210"/>
    </cofactor>
    <text evidence="8">Binds 1 FMN per subunit.</text>
</comment>
<name>A0A4P6ELP9_9MICO</name>
<dbReference type="InterPro" id="IPR026021">
    <property type="entry name" value="YdjA-like"/>
</dbReference>
<dbReference type="PANTHER" id="PTHR43821:SF1">
    <property type="entry name" value="NAD(P)H NITROREDUCTASE YDJA-RELATED"/>
    <property type="match status" value="1"/>
</dbReference>
<evidence type="ECO:0000256" key="9">
    <source>
        <dbReference type="SAM" id="MobiDB-lite"/>
    </source>
</evidence>
<dbReference type="Proteomes" id="UP000293995">
    <property type="component" value="Chromosome"/>
</dbReference>
<keyword evidence="5 7" id="KW-0560">Oxidoreductase</keyword>
<dbReference type="Pfam" id="PF00881">
    <property type="entry name" value="Nitroreductase"/>
    <property type="match status" value="1"/>
</dbReference>
<dbReference type="OrthoDB" id="3268470at2"/>
<keyword evidence="6 7" id="KW-0520">NAD</keyword>
<feature type="binding site" evidence="8">
    <location>
        <position position="35"/>
    </location>
    <ligand>
        <name>FMN</name>
        <dbReference type="ChEBI" id="CHEBI:58210"/>
        <note>ligand shared between dimeric partners</note>
    </ligand>
</feature>